<dbReference type="CDD" id="cd06173">
    <property type="entry name" value="MFS_MefA_like"/>
    <property type="match status" value="1"/>
</dbReference>
<dbReference type="GO" id="GO:0005886">
    <property type="term" value="C:plasma membrane"/>
    <property type="evidence" value="ECO:0007669"/>
    <property type="project" value="UniProtKB-SubCell"/>
</dbReference>
<reference evidence="9 10" key="1">
    <citation type="journal article" date="2012" name="Genome Biol. Evol.">
        <title>Genome Sequence of the Mesophilic Thermotogales Bacterium Mesotoga prima MesG1.Ag.4.2 Reveals the Largest Thermotogales Genome To Date.</title>
        <authorList>
            <person name="Zhaxybayeva O."/>
            <person name="Swithers K.S."/>
            <person name="Foght J."/>
            <person name="Green A.G."/>
            <person name="Bruce D."/>
            <person name="Detter C."/>
            <person name="Han S."/>
            <person name="Teshima H."/>
            <person name="Han J."/>
            <person name="Woyke T."/>
            <person name="Pitluck S."/>
            <person name="Nolan M."/>
            <person name="Ivanova N."/>
            <person name="Pati A."/>
            <person name="Land M.L."/>
            <person name="Dlutek M."/>
            <person name="Doolittle W.F."/>
            <person name="Noll K.M."/>
            <person name="Nesbo C.L."/>
        </authorList>
    </citation>
    <scope>NUCLEOTIDE SEQUENCE [LARGE SCALE GENOMIC DNA]</scope>
    <source>
        <strain evidence="10">mesG1.Ag.4.2</strain>
    </source>
</reference>
<evidence type="ECO:0000256" key="1">
    <source>
        <dbReference type="ARBA" id="ARBA00004651"/>
    </source>
</evidence>
<evidence type="ECO:0000259" key="8">
    <source>
        <dbReference type="PROSITE" id="PS50850"/>
    </source>
</evidence>
<dbReference type="PROSITE" id="PS50850">
    <property type="entry name" value="MFS"/>
    <property type="match status" value="1"/>
</dbReference>
<dbReference type="PANTHER" id="PTHR23513:SF11">
    <property type="entry name" value="STAPHYLOFERRIN A TRANSPORTER"/>
    <property type="match status" value="1"/>
</dbReference>
<dbReference type="GO" id="GO:0022857">
    <property type="term" value="F:transmembrane transporter activity"/>
    <property type="evidence" value="ECO:0007669"/>
    <property type="project" value="InterPro"/>
</dbReference>
<evidence type="ECO:0000256" key="7">
    <source>
        <dbReference type="SAM" id="Phobius"/>
    </source>
</evidence>
<feature type="transmembrane region" description="Helical" evidence="7">
    <location>
        <begin position="300"/>
        <end position="316"/>
    </location>
</feature>
<dbReference type="InterPro" id="IPR036259">
    <property type="entry name" value="MFS_trans_sf"/>
</dbReference>
<evidence type="ECO:0000256" key="4">
    <source>
        <dbReference type="ARBA" id="ARBA00022692"/>
    </source>
</evidence>
<dbReference type="eggNOG" id="COG2814">
    <property type="taxonomic scope" value="Bacteria"/>
</dbReference>
<accession>I2F8J8</accession>
<dbReference type="HOGENOM" id="CLU_034180_11_2_0"/>
<feature type="transmembrane region" description="Helical" evidence="7">
    <location>
        <begin position="322"/>
        <end position="345"/>
    </location>
</feature>
<gene>
    <name evidence="9" type="ORF">Theba_2651</name>
</gene>
<evidence type="ECO:0000256" key="3">
    <source>
        <dbReference type="ARBA" id="ARBA00022475"/>
    </source>
</evidence>
<feature type="transmembrane region" description="Helical" evidence="7">
    <location>
        <begin position="89"/>
        <end position="110"/>
    </location>
</feature>
<keyword evidence="4 7" id="KW-0812">Transmembrane</keyword>
<proteinExistence type="predicted"/>
<feature type="transmembrane region" description="Helical" evidence="7">
    <location>
        <begin position="170"/>
        <end position="202"/>
    </location>
</feature>
<evidence type="ECO:0000256" key="6">
    <source>
        <dbReference type="ARBA" id="ARBA00023136"/>
    </source>
</evidence>
<feature type="transmembrane region" description="Helical" evidence="7">
    <location>
        <begin position="388"/>
        <end position="407"/>
    </location>
</feature>
<dbReference type="Gene3D" id="1.20.1250.20">
    <property type="entry name" value="MFS general substrate transporter like domains"/>
    <property type="match status" value="1"/>
</dbReference>
<feature type="transmembrane region" description="Helical" evidence="7">
    <location>
        <begin position="268"/>
        <end position="288"/>
    </location>
</feature>
<evidence type="ECO:0000313" key="9">
    <source>
        <dbReference type="EMBL" id="AFK08251.1"/>
    </source>
</evidence>
<feature type="domain" description="Major facilitator superfamily (MFS) profile" evidence="8">
    <location>
        <begin position="24"/>
        <end position="411"/>
    </location>
</feature>
<dbReference type="KEGG" id="mpg:Theba_2651"/>
<evidence type="ECO:0000256" key="2">
    <source>
        <dbReference type="ARBA" id="ARBA00022448"/>
    </source>
</evidence>
<comment type="subcellular location">
    <subcellularLocation>
        <location evidence="1">Cell membrane</location>
        <topology evidence="1">Multi-pass membrane protein</topology>
    </subcellularLocation>
</comment>
<dbReference type="PANTHER" id="PTHR23513">
    <property type="entry name" value="INTEGRAL MEMBRANE EFFLUX PROTEIN-RELATED"/>
    <property type="match status" value="1"/>
</dbReference>
<keyword evidence="5 7" id="KW-1133">Transmembrane helix</keyword>
<keyword evidence="10" id="KW-1185">Reference proteome</keyword>
<keyword evidence="3" id="KW-1003">Cell membrane</keyword>
<dbReference type="InterPro" id="IPR022324">
    <property type="entry name" value="Bacilysin_exporter_BacE_put"/>
</dbReference>
<sequence precursor="true">MANSLLCLLHSRMGRAFPALKVKNFRYFWIGQLISVMGTWMQTAAQSWLVLTITDSPFLLGLLGVAQFTPVLLFSLPAGVFVDRFPKRSIVLLTQTISMILALILAILVFTDSVQYWHIFLLALGLGMVKTLDIPARQSFMIELVGRDVVLNAVALNSTVMNLGRVVGPAVAGVVMALVGAGWCFLVNGVTFLAVIFGLLKIDVEPVIKKRPKGTVIPDIKEGLVYLFSKPILTTTTLILAIVSTFGMNYSVLIPVFARNQLGLDAQGYGLLMSALGVGSMLGALIVASSSSRGPNRVRLFVVPFITSSLFMIMAFNRSYAFSALLIGLMGFANIFFTTTANSLMQINSDNEFRGRVMSVYSLVFAGSTPIGNMFVGSIADKAGGGSAFFWAGVVTFFLVAATIIAHKIRKRSVRVKPEQHPD</sequence>
<keyword evidence="6 7" id="KW-0472">Membrane</keyword>
<keyword evidence="2" id="KW-0813">Transport</keyword>
<dbReference type="Pfam" id="PF05977">
    <property type="entry name" value="MFS_3"/>
    <property type="match status" value="1"/>
</dbReference>
<name>I2F8J8_9BACT</name>
<dbReference type="SUPFAM" id="SSF103473">
    <property type="entry name" value="MFS general substrate transporter"/>
    <property type="match status" value="1"/>
</dbReference>
<protein>
    <submittedName>
        <fullName evidence="9">Arabinose efflux permease family protein</fullName>
    </submittedName>
</protein>
<evidence type="ECO:0000256" key="5">
    <source>
        <dbReference type="ARBA" id="ARBA00022989"/>
    </source>
</evidence>
<evidence type="ECO:0000313" key="10">
    <source>
        <dbReference type="Proteomes" id="UP000002881"/>
    </source>
</evidence>
<dbReference type="STRING" id="660470.Theba_2651"/>
<organism evidence="9 10">
    <name type="scientific">Mesotoga prima MesG1.Ag.4.2</name>
    <dbReference type="NCBI Taxonomy" id="660470"/>
    <lineage>
        <taxon>Bacteria</taxon>
        <taxon>Thermotogati</taxon>
        <taxon>Thermotogota</taxon>
        <taxon>Thermotogae</taxon>
        <taxon>Kosmotogales</taxon>
        <taxon>Kosmotogaceae</taxon>
        <taxon>Mesotoga</taxon>
    </lineage>
</organism>
<dbReference type="EMBL" id="CP003532">
    <property type="protein sequence ID" value="AFK08251.1"/>
    <property type="molecule type" value="Genomic_DNA"/>
</dbReference>
<dbReference type="PRINTS" id="PR01988">
    <property type="entry name" value="EXPORTERBACE"/>
</dbReference>
<dbReference type="InterPro" id="IPR020846">
    <property type="entry name" value="MFS_dom"/>
</dbReference>
<dbReference type="Proteomes" id="UP000002881">
    <property type="component" value="Chromosome"/>
</dbReference>
<feature type="transmembrane region" description="Helical" evidence="7">
    <location>
        <begin position="58"/>
        <end position="82"/>
    </location>
</feature>
<dbReference type="InterPro" id="IPR010290">
    <property type="entry name" value="TM_effector"/>
</dbReference>
<feature type="transmembrane region" description="Helical" evidence="7">
    <location>
        <begin position="223"/>
        <end position="248"/>
    </location>
</feature>
<dbReference type="AlphaFoldDB" id="I2F8J8"/>
<feature type="transmembrane region" description="Helical" evidence="7">
    <location>
        <begin position="357"/>
        <end position="376"/>
    </location>
</feature>